<dbReference type="AlphaFoldDB" id="A0A2I0IJ00"/>
<keyword evidence="2" id="KW-1133">Transmembrane helix</keyword>
<feature type="transmembrane region" description="Helical" evidence="2">
    <location>
        <begin position="45"/>
        <end position="65"/>
    </location>
</feature>
<evidence type="ECO:0000313" key="3">
    <source>
        <dbReference type="EMBL" id="PKI43977.1"/>
    </source>
</evidence>
<reference evidence="3 4" key="1">
    <citation type="submission" date="2017-11" db="EMBL/GenBank/DDBJ databases">
        <title>De-novo sequencing of pomegranate (Punica granatum L.) genome.</title>
        <authorList>
            <person name="Akparov Z."/>
            <person name="Amiraslanov A."/>
            <person name="Hajiyeva S."/>
            <person name="Abbasov M."/>
            <person name="Kaur K."/>
            <person name="Hamwieh A."/>
            <person name="Solovyev V."/>
            <person name="Salamov A."/>
            <person name="Braich B."/>
            <person name="Kosarev P."/>
            <person name="Mahmoud A."/>
            <person name="Hajiyev E."/>
            <person name="Babayeva S."/>
            <person name="Izzatullayeva V."/>
            <person name="Mammadov A."/>
            <person name="Mammadov A."/>
            <person name="Sharifova S."/>
            <person name="Ojaghi J."/>
            <person name="Eynullazada K."/>
            <person name="Bayramov B."/>
            <person name="Abdulazimova A."/>
            <person name="Shahmuradov I."/>
        </authorList>
    </citation>
    <scope>NUCLEOTIDE SEQUENCE [LARGE SCALE GENOMIC DNA]</scope>
    <source>
        <strain evidence="4">cv. AG2017</strain>
        <tissue evidence="3">Leaf</tissue>
    </source>
</reference>
<sequence>MGATHEAKSVGGMYWTPAREPSDDAGAKQGEFVTPRESLPLTATASGLCTLVAYPAIIILLLLLLSEHLRCLLSLGHLILASLNLVFCRVHVEPELTACAGTNVLPRLTFLHI</sequence>
<gene>
    <name evidence="3" type="ORF">CRG98_035653</name>
</gene>
<dbReference type="EMBL" id="PGOL01002959">
    <property type="protein sequence ID" value="PKI43977.1"/>
    <property type="molecule type" value="Genomic_DNA"/>
</dbReference>
<evidence type="ECO:0000256" key="2">
    <source>
        <dbReference type="SAM" id="Phobius"/>
    </source>
</evidence>
<evidence type="ECO:0000256" key="1">
    <source>
        <dbReference type="SAM" id="MobiDB-lite"/>
    </source>
</evidence>
<organism evidence="3 4">
    <name type="scientific">Punica granatum</name>
    <name type="common">Pomegranate</name>
    <dbReference type="NCBI Taxonomy" id="22663"/>
    <lineage>
        <taxon>Eukaryota</taxon>
        <taxon>Viridiplantae</taxon>
        <taxon>Streptophyta</taxon>
        <taxon>Embryophyta</taxon>
        <taxon>Tracheophyta</taxon>
        <taxon>Spermatophyta</taxon>
        <taxon>Magnoliopsida</taxon>
        <taxon>eudicotyledons</taxon>
        <taxon>Gunneridae</taxon>
        <taxon>Pentapetalae</taxon>
        <taxon>rosids</taxon>
        <taxon>malvids</taxon>
        <taxon>Myrtales</taxon>
        <taxon>Lythraceae</taxon>
        <taxon>Punica</taxon>
    </lineage>
</organism>
<name>A0A2I0IJ00_PUNGR</name>
<proteinExistence type="predicted"/>
<comment type="caution">
    <text evidence="3">The sequence shown here is derived from an EMBL/GenBank/DDBJ whole genome shotgun (WGS) entry which is preliminary data.</text>
</comment>
<keyword evidence="2" id="KW-0812">Transmembrane</keyword>
<evidence type="ECO:0000313" key="4">
    <source>
        <dbReference type="Proteomes" id="UP000233551"/>
    </source>
</evidence>
<keyword evidence="2" id="KW-0472">Membrane</keyword>
<accession>A0A2I0IJ00</accession>
<keyword evidence="4" id="KW-1185">Reference proteome</keyword>
<dbReference type="Proteomes" id="UP000233551">
    <property type="component" value="Unassembled WGS sequence"/>
</dbReference>
<feature type="region of interest" description="Disordered" evidence="1">
    <location>
        <begin position="1"/>
        <end position="29"/>
    </location>
</feature>
<protein>
    <submittedName>
        <fullName evidence="3">Uncharacterized protein</fullName>
    </submittedName>
</protein>